<dbReference type="AlphaFoldDB" id="A0AAW5R6Y8"/>
<dbReference type="EMBL" id="JAHPRE010000010">
    <property type="protein sequence ID" value="MCU4396095.1"/>
    <property type="molecule type" value="Genomic_DNA"/>
</dbReference>
<gene>
    <name evidence="1" type="ORF">KTH64_03730</name>
</gene>
<dbReference type="RefSeq" id="WP_262578727.1">
    <property type="nucleotide sequence ID" value="NZ_JAHPRE010000010.1"/>
</dbReference>
<evidence type="ECO:0000313" key="2">
    <source>
        <dbReference type="Proteomes" id="UP001208534"/>
    </source>
</evidence>
<organism evidence="1 2">
    <name type="scientific">Acinetobacter junii</name>
    <dbReference type="NCBI Taxonomy" id="40215"/>
    <lineage>
        <taxon>Bacteria</taxon>
        <taxon>Pseudomonadati</taxon>
        <taxon>Pseudomonadota</taxon>
        <taxon>Gammaproteobacteria</taxon>
        <taxon>Moraxellales</taxon>
        <taxon>Moraxellaceae</taxon>
        <taxon>Acinetobacter</taxon>
    </lineage>
</organism>
<accession>A0AAW5R6Y8</accession>
<dbReference type="Proteomes" id="UP001208534">
    <property type="component" value="Unassembled WGS sequence"/>
</dbReference>
<sequence length="109" mass="12905">MTNQIQLNEQSKAWLNAVLKETRYCHYFAVCIDGDEMYPVGNWNAPFYSFEEAKEFKDMMQAKHPDREFSRIEGMLHVDGAMKETPNKFWAIWQKKHKQRIASLKAMEA</sequence>
<proteinExistence type="predicted"/>
<evidence type="ECO:0000313" key="1">
    <source>
        <dbReference type="EMBL" id="MCU4396095.1"/>
    </source>
</evidence>
<reference evidence="1" key="1">
    <citation type="submission" date="2021-06" db="EMBL/GenBank/DDBJ databases">
        <title>Propagation of a rapidly emergent carbapenem-resistant Acinetobacter baumannii lineage by various extra-hospital transmission networks.</title>
        <authorList>
            <person name="Calix J."/>
        </authorList>
    </citation>
    <scope>NUCLEOTIDE SEQUENCE</scope>
    <source>
        <strain evidence="1">WU_MDCI_Aw63</strain>
    </source>
</reference>
<comment type="caution">
    <text evidence="1">The sequence shown here is derived from an EMBL/GenBank/DDBJ whole genome shotgun (WGS) entry which is preliminary data.</text>
</comment>
<name>A0AAW5R6Y8_ACIJU</name>
<protein>
    <submittedName>
        <fullName evidence="1">Uncharacterized protein</fullName>
    </submittedName>
</protein>